<comment type="subcellular location">
    <subcellularLocation>
        <location evidence="1">Membrane</location>
        <topology evidence="1">Single-pass membrane protein</topology>
    </subcellularLocation>
</comment>
<dbReference type="PANTHER" id="PTHR12883:SF0">
    <property type="entry name" value="PAT COMPLEX SUBUNIT CCDC47"/>
    <property type="match status" value="1"/>
</dbReference>
<feature type="region of interest" description="Disordered" evidence="5">
    <location>
        <begin position="348"/>
        <end position="385"/>
    </location>
</feature>
<evidence type="ECO:0000256" key="4">
    <source>
        <dbReference type="ARBA" id="ARBA00023136"/>
    </source>
</evidence>
<feature type="compositionally biased region" description="Basic residues" evidence="5">
    <location>
        <begin position="373"/>
        <end position="385"/>
    </location>
</feature>
<evidence type="ECO:0000256" key="7">
    <source>
        <dbReference type="SAM" id="SignalP"/>
    </source>
</evidence>
<keyword evidence="2 6" id="KW-0812">Transmembrane</keyword>
<evidence type="ECO:0000256" key="1">
    <source>
        <dbReference type="ARBA" id="ARBA00004167"/>
    </source>
</evidence>
<dbReference type="InterPro" id="IPR012879">
    <property type="entry name" value="CCDC47"/>
</dbReference>
<dbReference type="AlphaFoldDB" id="A0A9W6WF22"/>
<name>A0A9W6WF22_CANBO</name>
<evidence type="ECO:0000256" key="6">
    <source>
        <dbReference type="SAM" id="Phobius"/>
    </source>
</evidence>
<dbReference type="Pfam" id="PF07946">
    <property type="entry name" value="CCDC47"/>
    <property type="match status" value="1"/>
</dbReference>
<evidence type="ECO:0000256" key="5">
    <source>
        <dbReference type="SAM" id="MobiDB-lite"/>
    </source>
</evidence>
<dbReference type="GO" id="GO:0005783">
    <property type="term" value="C:endoplasmic reticulum"/>
    <property type="evidence" value="ECO:0007669"/>
    <property type="project" value="InterPro"/>
</dbReference>
<protein>
    <submittedName>
        <fullName evidence="8">Unnamed protein product</fullName>
    </submittedName>
</protein>
<accession>A0A9W6WF22</accession>
<feature type="chain" id="PRO_5040776626" evidence="7">
    <location>
        <begin position="20"/>
        <end position="385"/>
    </location>
</feature>
<evidence type="ECO:0000256" key="2">
    <source>
        <dbReference type="ARBA" id="ARBA00022692"/>
    </source>
</evidence>
<proteinExistence type="predicted"/>
<reference evidence="8" key="1">
    <citation type="submission" date="2023-04" db="EMBL/GenBank/DDBJ databases">
        <title>Candida boidinii NBRC 10035.</title>
        <authorList>
            <person name="Ichikawa N."/>
            <person name="Sato H."/>
            <person name="Tonouchi N."/>
        </authorList>
    </citation>
    <scope>NUCLEOTIDE SEQUENCE</scope>
    <source>
        <strain evidence="8">NBRC 10035</strain>
    </source>
</reference>
<evidence type="ECO:0000313" key="9">
    <source>
        <dbReference type="Proteomes" id="UP001165120"/>
    </source>
</evidence>
<dbReference type="PANTHER" id="PTHR12883">
    <property type="entry name" value="ADIPOCYTE-SPECIFIC PROTEIN 4-RELATED"/>
    <property type="match status" value="1"/>
</dbReference>
<keyword evidence="3 6" id="KW-1133">Transmembrane helix</keyword>
<comment type="caution">
    <text evidence="8">The sequence shown here is derived from an EMBL/GenBank/DDBJ whole genome shotgun (WGS) entry which is preliminary data.</text>
</comment>
<feature type="signal peptide" evidence="7">
    <location>
        <begin position="1"/>
        <end position="19"/>
    </location>
</feature>
<dbReference type="GO" id="GO:0005509">
    <property type="term" value="F:calcium ion binding"/>
    <property type="evidence" value="ECO:0007669"/>
    <property type="project" value="InterPro"/>
</dbReference>
<evidence type="ECO:0000313" key="8">
    <source>
        <dbReference type="EMBL" id="GME68112.1"/>
    </source>
</evidence>
<sequence length="385" mass="44625">MFTKSFLSSIAFFLASAIAETVTEGAITGSKTYSQYTPFELSQMTLLERLKVYPWTVETMSIGLILAYLALFFIGSRYNDNLVKKYIERQRDEVLKDQFYQVGVTQSQLYIKDDGENYSSYATGRINIASLTQKIRLQARHNVFLWILEGVLSAYFESVVTPSDTIQLTFDIDAEAAEKYDNFIWAVVSKDKMSTLRTESYYLSLTKTAESDKLPIEYVFMNEVPEMNEVLYKSDFKEILEESKGFLRYIAITDQPDEKPTELSEVAPNKKVIVNMRVPKGDSQLKASVKLVKYVIGYIDFVVEKAAFRPELTRRIKKTRDAEIAKLKKIAEDAKKEELEAKRIEEQKKLREEQSKLSPEEQKKIEKKQQEKKQRKLEKKQRVRA</sequence>
<dbReference type="GO" id="GO:0016020">
    <property type="term" value="C:membrane"/>
    <property type="evidence" value="ECO:0007669"/>
    <property type="project" value="UniProtKB-SubCell"/>
</dbReference>
<feature type="transmembrane region" description="Helical" evidence="6">
    <location>
        <begin position="52"/>
        <end position="75"/>
    </location>
</feature>
<evidence type="ECO:0000256" key="3">
    <source>
        <dbReference type="ARBA" id="ARBA00022989"/>
    </source>
</evidence>
<dbReference type="GO" id="GO:0032469">
    <property type="term" value="P:endoplasmic reticulum calcium ion homeostasis"/>
    <property type="evidence" value="ECO:0007669"/>
    <property type="project" value="InterPro"/>
</dbReference>
<keyword evidence="7" id="KW-0732">Signal</keyword>
<dbReference type="Proteomes" id="UP001165120">
    <property type="component" value="Unassembled WGS sequence"/>
</dbReference>
<organism evidence="8 9">
    <name type="scientific">Candida boidinii</name>
    <name type="common">Yeast</name>
    <dbReference type="NCBI Taxonomy" id="5477"/>
    <lineage>
        <taxon>Eukaryota</taxon>
        <taxon>Fungi</taxon>
        <taxon>Dikarya</taxon>
        <taxon>Ascomycota</taxon>
        <taxon>Saccharomycotina</taxon>
        <taxon>Pichiomycetes</taxon>
        <taxon>Pichiales</taxon>
        <taxon>Pichiaceae</taxon>
        <taxon>Ogataea</taxon>
        <taxon>Ogataea/Candida clade</taxon>
    </lineage>
</organism>
<feature type="compositionally biased region" description="Basic and acidic residues" evidence="5">
    <location>
        <begin position="348"/>
        <end position="372"/>
    </location>
</feature>
<keyword evidence="4 6" id="KW-0472">Membrane</keyword>
<keyword evidence="9" id="KW-1185">Reference proteome</keyword>
<gene>
    <name evidence="8" type="ORF">Cboi02_000140500</name>
</gene>
<dbReference type="EMBL" id="BSXN01000329">
    <property type="protein sequence ID" value="GME68112.1"/>
    <property type="molecule type" value="Genomic_DNA"/>
</dbReference>